<dbReference type="CDD" id="cd16371">
    <property type="entry name" value="DMSOR_beta_like"/>
    <property type="match status" value="1"/>
</dbReference>
<dbReference type="PANTHER" id="PTHR43177:SF5">
    <property type="entry name" value="ANAEROBIC DIMETHYL SULFOXIDE REDUCTASE CHAIN B-RELATED"/>
    <property type="match status" value="1"/>
</dbReference>
<evidence type="ECO:0000256" key="9">
    <source>
        <dbReference type="ARBA" id="ARBA00023014"/>
    </source>
</evidence>
<evidence type="ECO:0000256" key="5">
    <source>
        <dbReference type="ARBA" id="ARBA00022723"/>
    </source>
</evidence>
<dbReference type="EMBL" id="AP025564">
    <property type="protein sequence ID" value="BDE97521.1"/>
    <property type="molecule type" value="Genomic_DNA"/>
</dbReference>
<dbReference type="PROSITE" id="PS00198">
    <property type="entry name" value="4FE4S_FER_1"/>
    <property type="match status" value="1"/>
</dbReference>
<evidence type="ECO:0000313" key="11">
    <source>
        <dbReference type="EMBL" id="BDE97521.1"/>
    </source>
</evidence>
<feature type="domain" description="4Fe-4S ferredoxin-type" evidence="10">
    <location>
        <begin position="4"/>
        <end position="32"/>
    </location>
</feature>
<dbReference type="Proteomes" id="UP001320544">
    <property type="component" value="Chromosome"/>
</dbReference>
<organism evidence="11 12">
    <name type="scientific">Raoultibacter timonensis</name>
    <dbReference type="NCBI Taxonomy" id="1907662"/>
    <lineage>
        <taxon>Bacteria</taxon>
        <taxon>Bacillati</taxon>
        <taxon>Actinomycetota</taxon>
        <taxon>Coriobacteriia</taxon>
        <taxon>Eggerthellales</taxon>
        <taxon>Eggerthellaceae</taxon>
        <taxon>Raoultibacter</taxon>
    </lineage>
</organism>
<name>A0ABM7WM77_9ACTN</name>
<keyword evidence="7" id="KW-0249">Electron transport</keyword>
<keyword evidence="9" id="KW-0411">Iron-sulfur</keyword>
<keyword evidence="3" id="KW-0813">Transport</keyword>
<dbReference type="Pfam" id="PF13247">
    <property type="entry name" value="Fer4_11"/>
    <property type="match status" value="1"/>
</dbReference>
<dbReference type="RefSeq" id="WP_102379975.1">
    <property type="nucleotide sequence ID" value="NZ_AP025564.1"/>
</dbReference>
<evidence type="ECO:0000256" key="2">
    <source>
        <dbReference type="ARBA" id="ARBA00003584"/>
    </source>
</evidence>
<dbReference type="InterPro" id="IPR050954">
    <property type="entry name" value="ET_IronSulfur_Cluster-Binding"/>
</dbReference>
<proteinExistence type="predicted"/>
<evidence type="ECO:0000256" key="6">
    <source>
        <dbReference type="ARBA" id="ARBA00022737"/>
    </source>
</evidence>
<evidence type="ECO:0000256" key="4">
    <source>
        <dbReference type="ARBA" id="ARBA00022485"/>
    </source>
</evidence>
<accession>A0ABM7WM77</accession>
<evidence type="ECO:0000256" key="8">
    <source>
        <dbReference type="ARBA" id="ARBA00023004"/>
    </source>
</evidence>
<feature type="domain" description="4Fe-4S ferredoxin-type" evidence="10">
    <location>
        <begin position="90"/>
        <end position="119"/>
    </location>
</feature>
<dbReference type="PROSITE" id="PS51379">
    <property type="entry name" value="4FE4S_FER_2"/>
    <property type="match status" value="2"/>
</dbReference>
<dbReference type="InterPro" id="IPR014297">
    <property type="entry name" value="DMSO_DmsB"/>
</dbReference>
<dbReference type="NCBIfam" id="TIGR02951">
    <property type="entry name" value="DMSO_dmsB"/>
    <property type="match status" value="1"/>
</dbReference>
<gene>
    <name evidence="11" type="primary">dmsB_4</name>
    <name evidence="11" type="ORF">CE91St30_28540</name>
</gene>
<keyword evidence="6" id="KW-0677">Repeat</keyword>
<comment type="function">
    <text evidence="2">Electron transfer subunit of the terminal reductase during anaerobic growth on various sulfoxide and N-oxide compounds.</text>
</comment>
<reference evidence="11 12" key="1">
    <citation type="submission" date="2022-01" db="EMBL/GenBank/DDBJ databases">
        <title>Novel bile acid biosynthetic pathways are enriched in the microbiome of centenarians.</title>
        <authorList>
            <person name="Sato Y."/>
            <person name="Atarashi K."/>
            <person name="Plichta R.D."/>
            <person name="Arai Y."/>
            <person name="Sasajima S."/>
            <person name="Kearney M.S."/>
            <person name="Suda W."/>
            <person name="Takeshita K."/>
            <person name="Sasaki T."/>
            <person name="Okamoto S."/>
            <person name="Skelly N.A."/>
            <person name="Okamura Y."/>
            <person name="Vlamakis H."/>
            <person name="Li Y."/>
            <person name="Tanoue T."/>
            <person name="Takei H."/>
            <person name="Nittono H."/>
            <person name="Narushima S."/>
            <person name="Irie J."/>
            <person name="Itoh H."/>
            <person name="Moriya K."/>
            <person name="Sugiura Y."/>
            <person name="Suematsu M."/>
            <person name="Moritoki N."/>
            <person name="Shibata S."/>
            <person name="Littman R.D."/>
            <person name="Fischbach A.M."/>
            <person name="Uwamino Y."/>
            <person name="Inoue T."/>
            <person name="Honda A."/>
            <person name="Hattori M."/>
            <person name="Murai T."/>
            <person name="Xavier J.R."/>
            <person name="Hirose N."/>
            <person name="Honda K."/>
        </authorList>
    </citation>
    <scope>NUCLEOTIDE SEQUENCE [LARGE SCALE GENOMIC DNA]</scope>
    <source>
        <strain evidence="11 12">CE91-St30</strain>
    </source>
</reference>
<dbReference type="PANTHER" id="PTHR43177">
    <property type="entry name" value="PROTEIN NRFC"/>
    <property type="match status" value="1"/>
</dbReference>
<keyword evidence="12" id="KW-1185">Reference proteome</keyword>
<dbReference type="InterPro" id="IPR017900">
    <property type="entry name" value="4Fe4S_Fe_S_CS"/>
</dbReference>
<sequence>MSQYGFYFNGPRCTGCKTCELACKDYHDLTPEIAFRNVYEYTGGTWSQSGSLWSDDVYSYYISSACNHCDMPACMANCAQGAISKDQKTGIVTIDAEKCIGCGLCVESCPYGAPKLDAEKNVAVKCDMCADRVAEGLVPVCVEACPLRALEFGEIEELRSKYGDVAAVAPLPDPSETSPNVVMTEPRHAKPIDDKTGALANEIEVA</sequence>
<evidence type="ECO:0000256" key="3">
    <source>
        <dbReference type="ARBA" id="ARBA00022448"/>
    </source>
</evidence>
<protein>
    <submittedName>
        <fullName evidence="11">Dimethyl sulfoxide reductase subunit B</fullName>
    </submittedName>
</protein>
<evidence type="ECO:0000256" key="1">
    <source>
        <dbReference type="ARBA" id="ARBA00001966"/>
    </source>
</evidence>
<evidence type="ECO:0000259" key="10">
    <source>
        <dbReference type="PROSITE" id="PS51379"/>
    </source>
</evidence>
<comment type="cofactor">
    <cofactor evidence="1">
        <name>[4Fe-4S] cluster</name>
        <dbReference type="ChEBI" id="CHEBI:49883"/>
    </cofactor>
</comment>
<dbReference type="Pfam" id="PF12800">
    <property type="entry name" value="Fer4_4"/>
    <property type="match status" value="1"/>
</dbReference>
<dbReference type="SUPFAM" id="SSF54862">
    <property type="entry name" value="4Fe-4S ferredoxins"/>
    <property type="match status" value="1"/>
</dbReference>
<evidence type="ECO:0000256" key="7">
    <source>
        <dbReference type="ARBA" id="ARBA00022982"/>
    </source>
</evidence>
<keyword evidence="5" id="KW-0479">Metal-binding</keyword>
<keyword evidence="4" id="KW-0004">4Fe-4S</keyword>
<dbReference type="InterPro" id="IPR017896">
    <property type="entry name" value="4Fe4S_Fe-S-bd"/>
</dbReference>
<keyword evidence="8" id="KW-0408">Iron</keyword>
<dbReference type="Gene3D" id="3.30.70.20">
    <property type="match status" value="2"/>
</dbReference>
<evidence type="ECO:0000313" key="12">
    <source>
        <dbReference type="Proteomes" id="UP001320544"/>
    </source>
</evidence>